<feature type="compositionally biased region" description="Acidic residues" evidence="1">
    <location>
        <begin position="47"/>
        <end position="56"/>
    </location>
</feature>
<dbReference type="Gene3D" id="2.60.40.10">
    <property type="entry name" value="Immunoglobulins"/>
    <property type="match status" value="1"/>
</dbReference>
<feature type="compositionally biased region" description="Acidic residues" evidence="1">
    <location>
        <begin position="369"/>
        <end position="379"/>
    </location>
</feature>
<evidence type="ECO:0008006" key="6">
    <source>
        <dbReference type="Google" id="ProtNLM"/>
    </source>
</evidence>
<organism evidence="3 4">
    <name type="scientific">Natronorubrum daqingense</name>
    <dbReference type="NCBI Taxonomy" id="588898"/>
    <lineage>
        <taxon>Archaea</taxon>
        <taxon>Methanobacteriati</taxon>
        <taxon>Methanobacteriota</taxon>
        <taxon>Stenosarchaea group</taxon>
        <taxon>Halobacteria</taxon>
        <taxon>Halobacteriales</taxon>
        <taxon>Natrialbaceae</taxon>
        <taxon>Natronorubrum</taxon>
    </lineage>
</organism>
<name>A0A1N6XTC4_9EURY</name>
<feature type="region of interest" description="Disordered" evidence="1">
    <location>
        <begin position="359"/>
        <end position="398"/>
    </location>
</feature>
<evidence type="ECO:0000313" key="2">
    <source>
        <dbReference type="EMBL" id="APX95864.1"/>
    </source>
</evidence>
<reference evidence="3 4" key="2">
    <citation type="submission" date="2017-01" db="EMBL/GenBank/DDBJ databases">
        <authorList>
            <person name="Mah S.A."/>
            <person name="Swanson W.J."/>
            <person name="Moy G.W."/>
            <person name="Vacquier V.D."/>
        </authorList>
    </citation>
    <scope>NUCLEOTIDE SEQUENCE [LARGE SCALE GENOMIC DNA]</scope>
    <source>
        <strain evidence="3 4">CGMCC 1.8909</strain>
    </source>
</reference>
<dbReference type="RefSeq" id="WP_076578136.1">
    <property type="nucleotide sequence ID" value="NZ_CP019327.1"/>
</dbReference>
<evidence type="ECO:0000313" key="5">
    <source>
        <dbReference type="Proteomes" id="UP000187321"/>
    </source>
</evidence>
<evidence type="ECO:0000313" key="3">
    <source>
        <dbReference type="EMBL" id="SIR05675.1"/>
    </source>
</evidence>
<dbReference type="Proteomes" id="UP000187321">
    <property type="component" value="Chromosome"/>
</dbReference>
<evidence type="ECO:0000313" key="4">
    <source>
        <dbReference type="Proteomes" id="UP000185687"/>
    </source>
</evidence>
<dbReference type="EMBL" id="CP019327">
    <property type="protein sequence ID" value="APX95864.1"/>
    <property type="molecule type" value="Genomic_DNA"/>
</dbReference>
<protein>
    <recommendedName>
        <fullName evidence="6">Ig-like domain-containing protein</fullName>
    </recommendedName>
</protein>
<reference evidence="2 5" key="1">
    <citation type="submission" date="2017-01" db="EMBL/GenBank/DDBJ databases">
        <title>Complete genome sequence of Haloterrigena daqingensis type strain (JX313T).</title>
        <authorList>
            <person name="Shuang W."/>
        </authorList>
    </citation>
    <scope>NUCLEOTIDE SEQUENCE [LARGE SCALE GENOMIC DNA]</scope>
    <source>
        <strain evidence="2 5">JX313</strain>
    </source>
</reference>
<dbReference type="InterPro" id="IPR013783">
    <property type="entry name" value="Ig-like_fold"/>
</dbReference>
<dbReference type="EMBL" id="FTNP01000001">
    <property type="protein sequence ID" value="SIR05675.1"/>
    <property type="molecule type" value="Genomic_DNA"/>
</dbReference>
<keyword evidence="4" id="KW-1185">Reference proteome</keyword>
<evidence type="ECO:0000256" key="1">
    <source>
        <dbReference type="SAM" id="MobiDB-lite"/>
    </source>
</evidence>
<sequence length="398" mass="41754">MLLKGVVVGSIASVPNAASAAGGPHGGKTKTDESDATAGDPKHTEPNDAEPNDIDESSLAVRIVDVPDALTGGEFLEWTLEVENLTSQPIEPAIDSFVDGESVGSVTLTIGPGETVQPTTPSVPTEPVETEESVTLRVSANGVADERTVRLLPAEELDAALQFPDPELTVQPGTTVHFEVGAVDPDATQTTTWFVDGEEVGSTLADPWQAVYFAEQDAHFWQETFDTPGPSEVVAAVDVDGEQFRASWTVTVDPKGLADPSIDAVRPEPGILEFDPEADEQTTLEIDVSDPDENLDRVVWWLTQADTILGVSDVSGATDTASLTVGDELCHTCVIIPWVITGDGTFASEPLWEAVDVSIDEPAGTATPDDQDVGTDDSTGDPTAPTPPEADAPSESSG</sequence>
<gene>
    <name evidence="2" type="ORF">BB347_04105</name>
    <name evidence="3" type="ORF">SAMN05421809_0217</name>
</gene>
<dbReference type="KEGG" id="hda:BB347_04105"/>
<proteinExistence type="predicted"/>
<accession>A0A1N6XTC4</accession>
<dbReference type="Proteomes" id="UP000185687">
    <property type="component" value="Unassembled WGS sequence"/>
</dbReference>
<dbReference type="AlphaFoldDB" id="A0A1N6XTC4"/>
<feature type="region of interest" description="Disordered" evidence="1">
    <location>
        <begin position="14"/>
        <end position="56"/>
    </location>
</feature>
<dbReference type="GeneID" id="30955098"/>